<dbReference type="PANTHER" id="PTHR22674:SF6">
    <property type="entry name" value="NTPASE KAP FAMILY P-LOOP DOMAIN-CONTAINING PROTEIN 1"/>
    <property type="match status" value="1"/>
</dbReference>
<dbReference type="InterPro" id="IPR052754">
    <property type="entry name" value="NTPase_KAP_P-loop"/>
</dbReference>
<evidence type="ECO:0000259" key="2">
    <source>
        <dbReference type="Pfam" id="PF07693"/>
    </source>
</evidence>
<dbReference type="Gene3D" id="3.40.50.300">
    <property type="entry name" value="P-loop containing nucleotide triphosphate hydrolases"/>
    <property type="match status" value="1"/>
</dbReference>
<keyword evidence="1" id="KW-0812">Transmembrane</keyword>
<gene>
    <name evidence="3" type="ORF">HLQ16_19580</name>
</gene>
<feature type="transmembrane region" description="Helical" evidence="1">
    <location>
        <begin position="138"/>
        <end position="165"/>
    </location>
</feature>
<dbReference type="PANTHER" id="PTHR22674">
    <property type="entry name" value="NTPASE, KAP FAMILY P-LOOP DOMAIN-CONTAINING 1"/>
    <property type="match status" value="1"/>
</dbReference>
<dbReference type="AlphaFoldDB" id="A0A7Y3WTF5"/>
<dbReference type="Proteomes" id="UP000531659">
    <property type="component" value="Unassembled WGS sequence"/>
</dbReference>
<comment type="caution">
    <text evidence="3">The sequence shown here is derived from an EMBL/GenBank/DDBJ whole genome shotgun (WGS) entry which is preliminary data.</text>
</comment>
<dbReference type="RefSeq" id="WP_171298707.1">
    <property type="nucleotide sequence ID" value="NZ_CP087098.1"/>
</dbReference>
<evidence type="ECO:0000256" key="1">
    <source>
        <dbReference type="SAM" id="Phobius"/>
    </source>
</evidence>
<organism evidence="3 4">
    <name type="scientific">Clostridium estertheticum</name>
    <dbReference type="NCBI Taxonomy" id="238834"/>
    <lineage>
        <taxon>Bacteria</taxon>
        <taxon>Bacillati</taxon>
        <taxon>Bacillota</taxon>
        <taxon>Clostridia</taxon>
        <taxon>Eubacteriales</taxon>
        <taxon>Clostridiaceae</taxon>
        <taxon>Clostridium</taxon>
    </lineage>
</organism>
<accession>A0A7Y3WTF5</accession>
<feature type="domain" description="KAP NTPase" evidence="2">
    <location>
        <begin position="23"/>
        <end position="387"/>
    </location>
</feature>
<keyword evidence="1" id="KW-0472">Membrane</keyword>
<dbReference type="Pfam" id="PF07693">
    <property type="entry name" value="KAP_NTPase"/>
    <property type="match status" value="1"/>
</dbReference>
<keyword evidence="1" id="KW-1133">Transmembrane helix</keyword>
<reference evidence="3 4" key="1">
    <citation type="submission" date="2020-05" db="EMBL/GenBank/DDBJ databases">
        <title>Complete genome of Clostridium estertheticum subspecies estertheticum, isolated from Vacuum packed lamb meat from New Zealand imported to Switzerland.</title>
        <authorList>
            <person name="Wambui J."/>
            <person name="Stevens M.J.A."/>
            <person name="Stephan R."/>
        </authorList>
    </citation>
    <scope>NUCLEOTIDE SEQUENCE [LARGE SCALE GENOMIC DNA]</scope>
    <source>
        <strain evidence="3 4">CEST001</strain>
    </source>
</reference>
<evidence type="ECO:0000313" key="4">
    <source>
        <dbReference type="Proteomes" id="UP000531659"/>
    </source>
</evidence>
<dbReference type="InterPro" id="IPR011646">
    <property type="entry name" value="KAP_P-loop"/>
</dbReference>
<sequence length="1271" mass="148144">MKINKLFIKDSAIQNKESDAFSYEDYVNNLKMIIEHNEAPFNIAIVGKWGVGKSSIINMLKEELKGKSEYKIQEINAWKYENTSLKKAFLKELYKNLNGKEDTVNYFQKLFHTTIAIKDKEETTRQFIKKSAIRTFAFLGYFLISSIVLYVMLMCFDLFSLWISYNNNLSKTWSQYIDINSKINVYGTIKSFKDKIFLPLLLVGIGEISKFISAYKTKKILRYEITPPIESTDEYEEKFNETLDKYKERNSDFTKLVIVIDDLDRLSAKKIVDALDAIKAFVERRECVFIVPFDDTILRKAINSKRMINDTNSFEGDSYLDKLFQFKIILPPLIDMDMQEYAYKLCKNEIPEIFNLCPSFKALLEEVLIYPYVSTPRQIKKIINTFVSNLLIVKSRENKKLEAGLITNNIGIKVLAKVSVLQADFPEFYNCLLQDRELMKIFMDKYYSNKGIIQLKELEPYGIYNDETFKALASFLIKTEYINADNLSPYIYLGQDSLGLSAGDKKQRSIRKDLLSGNEMDIITYSDDNKLSLVDVRIIIQGIKEMKSFKLQYALKVGLQLVNYISDEMITEFANLVSNKLNLINEHSIEFRYWQVNYDNYLAIYEKATEKQGIEKTILIVLNNVLSKSESWKQKNGEEYDENSFNKLIQEILKKSLEKNIMLSEEIRIYIKEFINNKEYPIGYIIDIYNNHRDLIKQYFRDEFYEKLCKYIGSGEDIDDRSSVNKAFEEIALTIREEDIEKFSAPLSLIIYNEIYATQVCELILPVAEDISIKNGTELVNQFISLKYSQGIMKTVANIIIVLNWNIDNTNNENLNNFIISCFELEHFLEAEKLLSNKINPSKYKLVSKVINIISDKCFVDGSYDNVLNSIINNLTAKQVKYITDKIQSNFILVGGVVNNDLFKRSIIITKLLLENKLSHELLSDIVEKLMINYNSTTTYTQSYPLWSEAFTEVIGMVRDIISDSKLEEYVMLLITYVISYNPNIMIKGLFYLGQKIPLIYKKESINKVMQCANTFDTKVMAIKYLRNMRESIDDEKDNLRNYSNFLLQNIDLDNNNILGDFNDTFESITEDTVFGIAKYLKDKDNYNRKFALSVIDKFLIQVNKEDCIRKLLLLENDTNSMVFIKDVIELNNMEEYKEVITSLINNISDEDTILYLLNLIKLVSYYKNKFDKKLIANIVNHVWTQFGDNEIISLSQILIKDFSEFKFNNGKSVLNERIVAVFRKSNNEAKRSLLEIAKIFEFVKVFRDALKTSDLSDEERILIKEVLKFR</sequence>
<evidence type="ECO:0000313" key="3">
    <source>
        <dbReference type="EMBL" id="NNU78117.1"/>
    </source>
</evidence>
<dbReference type="SUPFAM" id="SSF52540">
    <property type="entry name" value="P-loop containing nucleoside triphosphate hydrolases"/>
    <property type="match status" value="1"/>
</dbReference>
<proteinExistence type="predicted"/>
<protein>
    <recommendedName>
        <fullName evidence="2">KAP NTPase domain-containing protein</fullName>
    </recommendedName>
</protein>
<dbReference type="InterPro" id="IPR027417">
    <property type="entry name" value="P-loop_NTPase"/>
</dbReference>
<name>A0A7Y3WTF5_9CLOT</name>
<dbReference type="EMBL" id="JABEYB010000019">
    <property type="protein sequence ID" value="NNU78117.1"/>
    <property type="molecule type" value="Genomic_DNA"/>
</dbReference>